<evidence type="ECO:0000259" key="7">
    <source>
        <dbReference type="Pfam" id="PF04762"/>
    </source>
</evidence>
<dbReference type="InterPro" id="IPR056164">
    <property type="entry name" value="Beta-prop_ELP1_1st"/>
</dbReference>
<dbReference type="InterPro" id="IPR056169">
    <property type="entry name" value="HB_ELP1"/>
</dbReference>
<dbReference type="InterPro" id="IPR056165">
    <property type="entry name" value="Beta-prop_ELP1_2nd"/>
</dbReference>
<dbReference type="Pfam" id="PF23936">
    <property type="entry name" value="HB_ELP1"/>
    <property type="match status" value="1"/>
</dbReference>
<keyword evidence="5" id="KW-0539">Nucleus</keyword>
<dbReference type="PANTHER" id="PTHR12747:SF0">
    <property type="entry name" value="ELONGATOR COMPLEX PROTEIN 1"/>
    <property type="match status" value="1"/>
</dbReference>
<evidence type="ECO:0000256" key="4">
    <source>
        <dbReference type="ARBA" id="ARBA00022694"/>
    </source>
</evidence>
<organism evidence="12 13">
    <name type="scientific">Pichia kluyveri</name>
    <name type="common">Yeast</name>
    <dbReference type="NCBI Taxonomy" id="36015"/>
    <lineage>
        <taxon>Eukaryota</taxon>
        <taxon>Fungi</taxon>
        <taxon>Dikarya</taxon>
        <taxon>Ascomycota</taxon>
        <taxon>Saccharomycotina</taxon>
        <taxon>Pichiomycetes</taxon>
        <taxon>Pichiales</taxon>
        <taxon>Pichiaceae</taxon>
        <taxon>Pichia</taxon>
    </lineage>
</organism>
<evidence type="ECO:0000256" key="3">
    <source>
        <dbReference type="ARBA" id="ARBA00022490"/>
    </source>
</evidence>
<feature type="domain" description="ELP1 TPR" evidence="9">
    <location>
        <begin position="917"/>
        <end position="1079"/>
    </location>
</feature>
<comment type="subcellular location">
    <subcellularLocation>
        <location evidence="5">Cytoplasm</location>
    </subcellularLocation>
    <subcellularLocation>
        <location evidence="5">Nucleus</location>
    </subcellularLocation>
</comment>
<gene>
    <name evidence="12" type="ORF">DAPK24_053900</name>
</gene>
<feature type="domain" description="ELP1 N-terminal second beta-propeller" evidence="8">
    <location>
        <begin position="419"/>
        <end position="671"/>
    </location>
</feature>
<evidence type="ECO:0000256" key="5">
    <source>
        <dbReference type="PIRNR" id="PIRNR017233"/>
    </source>
</evidence>
<dbReference type="InterPro" id="IPR056166">
    <property type="entry name" value="TPR_ELP1"/>
</dbReference>
<dbReference type="EMBL" id="BTGB01000009">
    <property type="protein sequence ID" value="GMM48792.1"/>
    <property type="molecule type" value="Genomic_DNA"/>
</dbReference>
<dbReference type="Pfam" id="PF23797">
    <property type="entry name" value="Beta-prop_ELP1_2nd"/>
    <property type="match status" value="1"/>
</dbReference>
<accession>A0AAV5RCG4</accession>
<evidence type="ECO:0000313" key="12">
    <source>
        <dbReference type="EMBL" id="GMM48792.1"/>
    </source>
</evidence>
<evidence type="ECO:0000259" key="9">
    <source>
        <dbReference type="Pfam" id="PF23878"/>
    </source>
</evidence>
<dbReference type="InterPro" id="IPR056167">
    <property type="entry name" value="A-sol_ELP1"/>
</dbReference>
<dbReference type="GO" id="GO:0002926">
    <property type="term" value="P:tRNA wobble base 5-methoxycarbonylmethyl-2-thiouridinylation"/>
    <property type="evidence" value="ECO:0007669"/>
    <property type="project" value="TreeGrafter"/>
</dbReference>
<dbReference type="PIRSF" id="PIRSF017233">
    <property type="entry name" value="IKAP"/>
    <property type="match status" value="1"/>
</dbReference>
<dbReference type="Pfam" id="PF23878">
    <property type="entry name" value="TPR_ELP1"/>
    <property type="match status" value="1"/>
</dbReference>
<comment type="similarity">
    <text evidence="2 5">Belongs to the ELP1/IKA1 family.</text>
</comment>
<dbReference type="GO" id="GO:0005829">
    <property type="term" value="C:cytosol"/>
    <property type="evidence" value="ECO:0007669"/>
    <property type="project" value="TreeGrafter"/>
</dbReference>
<dbReference type="InterPro" id="IPR006849">
    <property type="entry name" value="Elp1"/>
</dbReference>
<comment type="pathway">
    <text evidence="1">tRNA modification; 5-methoxycarbonylmethyl-2-thiouridine-tRNA biosynthesis.</text>
</comment>
<feature type="compositionally biased region" description="Low complexity" evidence="6">
    <location>
        <begin position="1172"/>
        <end position="1183"/>
    </location>
</feature>
<proteinExistence type="inferred from homology"/>
<evidence type="ECO:0000256" key="1">
    <source>
        <dbReference type="ARBA" id="ARBA00005043"/>
    </source>
</evidence>
<protein>
    <recommendedName>
        <fullName evidence="5">Elongator complex protein 1</fullName>
    </recommendedName>
</protein>
<dbReference type="Pfam" id="PF04762">
    <property type="entry name" value="Beta-prop_ELP1_1st"/>
    <property type="match status" value="1"/>
</dbReference>
<feature type="domain" description="ELP1 three-helical bundle" evidence="11">
    <location>
        <begin position="1091"/>
        <end position="1265"/>
    </location>
</feature>
<name>A0AAV5RCG4_PICKL</name>
<feature type="domain" description="ELP1 alpha-solenoid" evidence="10">
    <location>
        <begin position="695"/>
        <end position="908"/>
    </location>
</feature>
<feature type="region of interest" description="Disordered" evidence="6">
    <location>
        <begin position="1172"/>
        <end position="1199"/>
    </location>
</feature>
<keyword evidence="3 5" id="KW-0963">Cytoplasm</keyword>
<dbReference type="Proteomes" id="UP001378960">
    <property type="component" value="Unassembled WGS sequence"/>
</dbReference>
<evidence type="ECO:0000259" key="10">
    <source>
        <dbReference type="Pfam" id="PF23925"/>
    </source>
</evidence>
<dbReference type="Pfam" id="PF23925">
    <property type="entry name" value="A-sol_ELP1"/>
    <property type="match status" value="1"/>
</dbReference>
<evidence type="ECO:0000256" key="2">
    <source>
        <dbReference type="ARBA" id="ARBA00006086"/>
    </source>
</evidence>
<reference evidence="12 13" key="1">
    <citation type="journal article" date="2023" name="Elife">
        <title>Identification of key yeast species and microbe-microbe interactions impacting larval growth of Drosophila in the wild.</title>
        <authorList>
            <person name="Mure A."/>
            <person name="Sugiura Y."/>
            <person name="Maeda R."/>
            <person name="Honda K."/>
            <person name="Sakurai N."/>
            <person name="Takahashi Y."/>
            <person name="Watada M."/>
            <person name="Katoh T."/>
            <person name="Gotoh A."/>
            <person name="Gotoh Y."/>
            <person name="Taniguchi I."/>
            <person name="Nakamura K."/>
            <person name="Hayashi T."/>
            <person name="Katayama T."/>
            <person name="Uemura T."/>
            <person name="Hattori Y."/>
        </authorList>
    </citation>
    <scope>NUCLEOTIDE SEQUENCE [LARGE SCALE GENOMIC DNA]</scope>
    <source>
        <strain evidence="12 13">PK-24</strain>
    </source>
</reference>
<dbReference type="PANTHER" id="PTHR12747">
    <property type="entry name" value="ELONGATOR COMPLEX PROTEIN 1"/>
    <property type="match status" value="1"/>
</dbReference>
<dbReference type="GO" id="GO:0000049">
    <property type="term" value="F:tRNA binding"/>
    <property type="evidence" value="ECO:0007669"/>
    <property type="project" value="TreeGrafter"/>
</dbReference>
<sequence length="1304" mass="151044">MKNLQILNQNTIITDGISAPDLNLIDTCFDLISDSLTIILSNNNLIEFQQLDKFGNLKILSIVEINDSNSIIKSIAHLEDINQFIIILSNGDIISSTYDGIDENNSIIEIIGTIDAGILSAKWSYDEEILTLITNDYKLLLFSRNLDLILETSIDSNDIKSFNNQVSIGWGKEETQFKGKGKKQLERDREILKNAGLNIDSENAILCDPTISFKQMGKLTEFDLKNVSISWRGDCQFFSISIIEEIDNLKRRSIRVYSRDGQLISISEPIDGHEHSLAWKPQGSIIVSTQRKFDSDPEINDYVLDIIFFEKNGLRHGEFNSRLNPLTDNILNIDWSSNSEILLLQLENSIQLWYVKNYHWYLKQEIKLNSKIKFTKFHPEKPFKLIIGTYDNNLKIIDFSYINTIGSTSLNNDKGVSLVIDGNNCMLTPFAKANVPPPISYRDIFVNDNIISNSISQNNKFLAILTNNKVTLFENSIEDTWNFNELNNFDIDLDYFVRQILIVDEFIYILFDEENNSKLLKLNLLDVSFNDIIELNYKVIKISYMNDLLFVEYINGQILNIIDNSIIGQFPEICYDFKVVNINTEEEFTTILPIGLTISGKLYSNNKLISNGVTSMLTTDSYLLFTTAQHELKFINLNNEFFINDEEFVITSNDINHDERIRSIERGSILVNSCPSKSLVILQAPRGNLETIYPRILVLNDIRLNINKLNYYNAFMICRTHRISLDILHDYNPELFFNNLKHFINQLGKVEYLDLFISCLLEEDVCQTKYKETEKSDIENSPIEELITDVKKLKLIQFEKGKEKVRKICDSILEILINNVEYKEKYLQSIITAYASQKPPRAKEALELISTFTNDLEIEKSVQHLCFLLDINKLYDIALSIYNIPLALIIAQQSQKDPKEYLPFLQKLYEESELRMKFSIDNYLKNYSKALESLIKIPIKECSNIQDEIIDYIIDNELYKYALKLYRYDEINYNLILKFFASYLHSNQKYSESAIIYEKLKDFNNALENYILGKNWREAITISLMNEFKDKLEDTCNKLIDSLTIIHDYKSAAYISYKYLNNLSNALELYGKEYEYSTAIQLCYEENQLKLIETIIDPSINEGFATIAELLADCNNQIISQMKRLKELREKKLNDPYSFYGEINEENTPDNVSIAPSIASTKESFFTRYTGKTSGTAKTGASRRTAKNKRREERKKARGKKGTIYEEEYLISSIGRLIDRLEVTKPDTIKLLNAMIKRNMIEKAYIIQSNFINILQLLKDNVVEIYTVDKRDRERIDDNGIIYYVDEIPVPTIKDFPVIEMLDY</sequence>
<comment type="function">
    <text evidence="5">Component of the elongator complex which is required for multiple tRNA modifications, including mcm5U (5-methoxycarbonylmethyl uridine), mcm5s2U (5-methoxycarbonylmethyl-2-thiouridine), and ncm5U (5-carbamoylmethyl uridine). The elongator complex catalyzes formation of carboxymethyluridine in the wobble base at position 34 in tRNAs.</text>
</comment>
<evidence type="ECO:0000256" key="6">
    <source>
        <dbReference type="SAM" id="MobiDB-lite"/>
    </source>
</evidence>
<evidence type="ECO:0000259" key="8">
    <source>
        <dbReference type="Pfam" id="PF23797"/>
    </source>
</evidence>
<dbReference type="GO" id="GO:0005634">
    <property type="term" value="C:nucleus"/>
    <property type="evidence" value="ECO:0007669"/>
    <property type="project" value="UniProtKB-SubCell"/>
</dbReference>
<dbReference type="GO" id="GO:0033588">
    <property type="term" value="C:elongator holoenzyme complex"/>
    <property type="evidence" value="ECO:0007669"/>
    <property type="project" value="InterPro"/>
</dbReference>
<keyword evidence="13" id="KW-1185">Reference proteome</keyword>
<keyword evidence="4" id="KW-0819">tRNA processing</keyword>
<comment type="caution">
    <text evidence="12">The sequence shown here is derived from an EMBL/GenBank/DDBJ whole genome shotgun (WGS) entry which is preliminary data.</text>
</comment>
<dbReference type="SUPFAM" id="SSF69322">
    <property type="entry name" value="Tricorn protease domain 2"/>
    <property type="match status" value="1"/>
</dbReference>
<feature type="domain" description="ELP1 first N-terminal beta-propeller" evidence="7">
    <location>
        <begin position="1"/>
        <end position="380"/>
    </location>
</feature>
<evidence type="ECO:0000313" key="13">
    <source>
        <dbReference type="Proteomes" id="UP001378960"/>
    </source>
</evidence>
<evidence type="ECO:0000259" key="11">
    <source>
        <dbReference type="Pfam" id="PF23936"/>
    </source>
</evidence>